<feature type="compositionally biased region" description="Basic and acidic residues" evidence="1">
    <location>
        <begin position="1123"/>
        <end position="1133"/>
    </location>
</feature>
<feature type="domain" description="Poly(A) RNA polymerase mitochondrial-like central palm" evidence="2">
    <location>
        <begin position="41"/>
        <end position="164"/>
    </location>
</feature>
<feature type="region of interest" description="Disordered" evidence="1">
    <location>
        <begin position="695"/>
        <end position="846"/>
    </location>
</feature>
<evidence type="ECO:0000259" key="2">
    <source>
        <dbReference type="Pfam" id="PF22600"/>
    </source>
</evidence>
<feature type="region of interest" description="Disordered" evidence="1">
    <location>
        <begin position="1091"/>
        <end position="1180"/>
    </location>
</feature>
<dbReference type="Pfam" id="PF26180">
    <property type="entry name" value="PAP-OAS1"/>
    <property type="match status" value="1"/>
</dbReference>
<evidence type="ECO:0000256" key="1">
    <source>
        <dbReference type="SAM" id="MobiDB-lite"/>
    </source>
</evidence>
<feature type="compositionally biased region" description="Basic and acidic residues" evidence="1">
    <location>
        <begin position="440"/>
        <end position="454"/>
    </location>
</feature>
<feature type="region of interest" description="Disordered" evidence="1">
    <location>
        <begin position="934"/>
        <end position="964"/>
    </location>
</feature>
<dbReference type="FunFam" id="1.10.1410.10:FF:000013">
    <property type="entry name" value="PAP/OAS1 substrate-binding domain superfamily"/>
    <property type="match status" value="1"/>
</dbReference>
<name>A0AAN7ME89_TRANT</name>
<feature type="compositionally biased region" description="Polar residues" evidence="1">
    <location>
        <begin position="1165"/>
        <end position="1180"/>
    </location>
</feature>
<feature type="compositionally biased region" description="Polar residues" evidence="1">
    <location>
        <begin position="383"/>
        <end position="394"/>
    </location>
</feature>
<dbReference type="InterPro" id="IPR058921">
    <property type="entry name" value="PAP/OAS1-rel"/>
</dbReference>
<feature type="compositionally biased region" description="Polar residues" evidence="1">
    <location>
        <begin position="1267"/>
        <end position="1279"/>
    </location>
</feature>
<protein>
    <recommendedName>
        <fullName evidence="6">Polymerase nucleotidyl transferase domain-containing protein</fullName>
    </recommendedName>
</protein>
<evidence type="ECO:0000313" key="5">
    <source>
        <dbReference type="Proteomes" id="UP001346149"/>
    </source>
</evidence>
<dbReference type="SUPFAM" id="SSF81631">
    <property type="entry name" value="PAP/OAS1 substrate-binding domain"/>
    <property type="match status" value="1"/>
</dbReference>
<proteinExistence type="predicted"/>
<feature type="region of interest" description="Disordered" evidence="1">
    <location>
        <begin position="440"/>
        <end position="510"/>
    </location>
</feature>
<evidence type="ECO:0008006" key="6">
    <source>
        <dbReference type="Google" id="ProtNLM"/>
    </source>
</evidence>
<gene>
    <name evidence="4" type="ORF">SAY86_012910</name>
</gene>
<feature type="compositionally biased region" description="Low complexity" evidence="1">
    <location>
        <begin position="776"/>
        <end position="794"/>
    </location>
</feature>
<accession>A0AAN7ME89</accession>
<feature type="compositionally biased region" description="Polar residues" evidence="1">
    <location>
        <begin position="1141"/>
        <end position="1151"/>
    </location>
</feature>
<dbReference type="InterPro" id="IPR058920">
    <property type="entry name" value="PAP-OAS1-bd-rel"/>
</dbReference>
<dbReference type="InterPro" id="IPR043519">
    <property type="entry name" value="NT_sf"/>
</dbReference>
<feature type="compositionally biased region" description="Polar residues" evidence="1">
    <location>
        <begin position="1292"/>
        <end position="1304"/>
    </location>
</feature>
<dbReference type="Gene3D" id="3.30.460.10">
    <property type="entry name" value="Beta Polymerase, domain 2"/>
    <property type="match status" value="1"/>
</dbReference>
<feature type="region of interest" description="Disordered" evidence="1">
    <location>
        <begin position="1263"/>
        <end position="1304"/>
    </location>
</feature>
<feature type="compositionally biased region" description="Polar residues" evidence="1">
    <location>
        <begin position="722"/>
        <end position="741"/>
    </location>
</feature>
<reference evidence="4 5" key="1">
    <citation type="journal article" date="2023" name="Hortic Res">
        <title>Pangenome of water caltrop reveals structural variations and asymmetric subgenome divergence after allopolyploidization.</title>
        <authorList>
            <person name="Zhang X."/>
            <person name="Chen Y."/>
            <person name="Wang L."/>
            <person name="Yuan Y."/>
            <person name="Fang M."/>
            <person name="Shi L."/>
            <person name="Lu R."/>
            <person name="Comes H.P."/>
            <person name="Ma Y."/>
            <person name="Chen Y."/>
            <person name="Huang G."/>
            <person name="Zhou Y."/>
            <person name="Zheng Z."/>
            <person name="Qiu Y."/>
        </authorList>
    </citation>
    <scope>NUCLEOTIDE SEQUENCE [LARGE SCALE GENOMIC DNA]</scope>
    <source>
        <strain evidence="4">F231</strain>
    </source>
</reference>
<feature type="compositionally biased region" description="Polar residues" evidence="1">
    <location>
        <begin position="476"/>
        <end position="493"/>
    </location>
</feature>
<dbReference type="Pfam" id="PF22600">
    <property type="entry name" value="MTPAP-like_central"/>
    <property type="match status" value="1"/>
</dbReference>
<feature type="compositionally biased region" description="Polar residues" evidence="1">
    <location>
        <begin position="456"/>
        <end position="469"/>
    </location>
</feature>
<dbReference type="Gene3D" id="1.10.1410.10">
    <property type="match status" value="1"/>
</dbReference>
<feature type="compositionally biased region" description="Basic and acidic residues" evidence="1">
    <location>
        <begin position="945"/>
        <end position="955"/>
    </location>
</feature>
<evidence type="ECO:0000313" key="4">
    <source>
        <dbReference type="EMBL" id="KAK4794916.1"/>
    </source>
</evidence>
<dbReference type="EMBL" id="JAXQNO010000007">
    <property type="protein sequence ID" value="KAK4794916.1"/>
    <property type="molecule type" value="Genomic_DNA"/>
</dbReference>
<feature type="compositionally biased region" description="Polar residues" evidence="1">
    <location>
        <begin position="934"/>
        <end position="944"/>
    </location>
</feature>
<dbReference type="InterPro" id="IPR054708">
    <property type="entry name" value="MTPAP-like_central"/>
</dbReference>
<feature type="compositionally biased region" description="Polar residues" evidence="1">
    <location>
        <begin position="1092"/>
        <end position="1105"/>
    </location>
</feature>
<dbReference type="PANTHER" id="PTHR45979">
    <property type="entry name" value="PAP/OAS1 SUBSTRATE-BINDING DOMAIN SUPERFAMILY"/>
    <property type="match status" value="1"/>
</dbReference>
<feature type="region of interest" description="Disordered" evidence="1">
    <location>
        <begin position="370"/>
        <end position="394"/>
    </location>
</feature>
<organism evidence="4 5">
    <name type="scientific">Trapa natans</name>
    <name type="common">Water chestnut</name>
    <dbReference type="NCBI Taxonomy" id="22666"/>
    <lineage>
        <taxon>Eukaryota</taxon>
        <taxon>Viridiplantae</taxon>
        <taxon>Streptophyta</taxon>
        <taxon>Embryophyta</taxon>
        <taxon>Tracheophyta</taxon>
        <taxon>Spermatophyta</taxon>
        <taxon>Magnoliopsida</taxon>
        <taxon>eudicotyledons</taxon>
        <taxon>Gunneridae</taxon>
        <taxon>Pentapetalae</taxon>
        <taxon>rosids</taxon>
        <taxon>malvids</taxon>
        <taxon>Myrtales</taxon>
        <taxon>Lythraceae</taxon>
        <taxon>Trapa</taxon>
    </lineage>
</organism>
<dbReference type="PANTHER" id="PTHR45979:SF30">
    <property type="entry name" value="NUCLEOTIDYLTRANSFERASE"/>
    <property type="match status" value="1"/>
</dbReference>
<feature type="compositionally biased region" description="Basic and acidic residues" evidence="1">
    <location>
        <begin position="370"/>
        <end position="382"/>
    </location>
</feature>
<dbReference type="CDD" id="cd05402">
    <property type="entry name" value="NT_PAP_TUTase"/>
    <property type="match status" value="1"/>
</dbReference>
<evidence type="ECO:0000259" key="3">
    <source>
        <dbReference type="Pfam" id="PF26180"/>
    </source>
</evidence>
<sequence length="1304" mass="144282">MGKHEGWAQPPTGFLPNGLLQSEVAHVGQELDMERWSKVEERVSELISCIKPNLSSEKQRKKVSDYVQCLIVKCFPCQVCTFGSVPLKTYLPDGDIDLTIFSNNQNLKDTWAHQVRDILEGEEKNENAEFRVKEVQYIQAEVKIIKCLVENIVVDISFNQIGGLCTLCFLDEVDNLINQEHLFKRSIILIKAWCYYESRILGAHHGLISTYALETLVLYIFHVFNKKFVGPLEVLYRFLEFFSKFDWDNFCLSLWGPVPLSSLPDITAEPPRKDNEDLLISKKFLDNCSAVYADSPSGQETQGQPFISKHFNVIDPLRVNNNLGRSVNRGNFFRIRSAFTFGAKKLAKLLNCPKDRVLKEIDEFFINTWDRHGSGHRPDTPRNDSSFSGLSNTETMYGSANLQSNSITSGYVHQAEANHGSHVNHHSERSINALTRMNYSRKETSSKQVDKMEKYQGNSRADNLVTEMQGTHPFARTQSSPELTDSYSDSSQGRHNRVSEGGKNQLSSARLDIRRKNLEIDTVRLDVPSSPDGSFRRHIPSQKSIDATFADSSSVSNCYQENDSQSGVEGQEFKTVSGAHGMHQEHHGFMNTMSSPSPYGFNDQIHMPENLNVVATGYGQRNLVGMSPSNIPMVETLWDANMPFTHGLITPQWGHYFSSLGMLSSTEDSVDSRDQNLSYAAGSNASEVDNTLWHDQDQGSARGSDLDNGSFESFHTNDHHQQSTASSNKFVPSSRISSFGSYHSHPRSSREDNITGQTDLSDAFHPSGGENEIHSRSIQSSYSSSIRNKISSENSWDESSGKVSRSSREKRGRKTSSAAPSTEYGKEKTLSEHPSAPTEDGSRDWNPAMVATEITSPGLQSVSAMQAAAQHPVAGFQSAHHGVLDSLTQLGPVLLGAGSQQKPGDNSIPFAFYPTGPPVPFLAMLPIYNLPHDTSSSEASTSQFNRDDQLDHHDSGQNLDSSGRVDHLKEINVLNNSVEQVTAPHRDLSEPKSDILDGDFASHLLNLQYGRFCQNIPPLAYPSPGVLPPVYLQGRVPWDGNPARPLSGNMNLFSQLVSYGSPPIVPVSSFQSVSNGPASIYHVDEMPRYRSGTGTYLPNPQNQKVSVRERHSSNNRRANYGFDRSDNYSEKESNWNVGLKSRTSGRGYNRNQVDKPSPRRERGASNDSQSERPWSSSHRQNSFYHAQNSPVWSSATQGGPSNLAQYGMGPPAANLNVVSSNGPFQPVVMLYSYNHNHGPGYPGSLAAGQLDFGSLGSVGFQGMDDMSQLTDGSLQSSGPLQEEQMFHGGPASHSSPDQPSSPKL</sequence>
<keyword evidence="5" id="KW-1185">Reference proteome</keyword>
<dbReference type="Proteomes" id="UP001346149">
    <property type="component" value="Unassembled WGS sequence"/>
</dbReference>
<feature type="compositionally biased region" description="Basic and acidic residues" evidence="1">
    <location>
        <begin position="1152"/>
        <end position="1164"/>
    </location>
</feature>
<comment type="caution">
    <text evidence="4">The sequence shown here is derived from an EMBL/GenBank/DDBJ whole genome shotgun (WGS) entry which is preliminary data.</text>
</comment>
<dbReference type="SUPFAM" id="SSF81301">
    <property type="entry name" value="Nucleotidyltransferase"/>
    <property type="match status" value="1"/>
</dbReference>
<feature type="domain" description="PAP/OAS1 substrate-binding-related" evidence="3">
    <location>
        <begin position="177"/>
        <end position="369"/>
    </location>
</feature>